<protein>
    <submittedName>
        <fullName evidence="2">Amino acid permease</fullName>
    </submittedName>
</protein>
<dbReference type="KEGG" id="ldo:LDBPK_311830"/>
<dbReference type="Proteomes" id="UP000008980">
    <property type="component" value="Chromosome 31"/>
</dbReference>
<reference evidence="2 3" key="1">
    <citation type="journal article" date="2011" name="Genome Res.">
        <title>Whole genome sequencing of multiple Leishmania donovani clinical isolates provides insights into population structure and mechanisms of drug resistance.</title>
        <authorList>
            <person name="Downing T."/>
            <person name="Imamura H."/>
            <person name="Decuypere S."/>
            <person name="Clark T.G."/>
            <person name="Coombs G.H."/>
            <person name="Cotton J.A."/>
            <person name="Hilley J.D."/>
            <person name="de Doncker S."/>
            <person name="Maes I."/>
            <person name="Mottram J.C."/>
            <person name="Quail M.A."/>
            <person name="Rijal S."/>
            <person name="Sanders M."/>
            <person name="Schonian G."/>
            <person name="Stark O."/>
            <person name="Sundar S."/>
            <person name="Vanaerschot M."/>
            <person name="Hertz-Fowler C."/>
            <person name="Dujardin J.C."/>
            <person name="Berriman M."/>
        </authorList>
    </citation>
    <scope>NUCLEOTIDE SEQUENCE [LARGE SCALE GENOMIC DNA]</scope>
    <source>
        <strain evidence="2 3">BPK282A1</strain>
    </source>
</reference>
<evidence type="ECO:0000256" key="1">
    <source>
        <dbReference type="SAM" id="MobiDB-lite"/>
    </source>
</evidence>
<reference evidence="3" key="2">
    <citation type="submission" date="2011-02" db="EMBL/GenBank/DDBJ databases">
        <title>Whole genome sequencing of Leishmania donovani clinical lines reveals dynamic variation related to drug resistance.</title>
        <authorList>
            <person name="Downing T."/>
            <person name="Imamura H."/>
            <person name="Sanders M."/>
            <person name="Decuypere S."/>
            <person name="Hertz-Fowler C."/>
            <person name="Clark T.G."/>
            <person name="Rijal S."/>
            <person name="Sundar S."/>
            <person name="Quail M.A."/>
            <person name="De Doncker S."/>
            <person name="Maes I."/>
            <person name="Vanaerschot M."/>
            <person name="Stark O."/>
            <person name="Schonian G."/>
            <person name="Dujardin J.C."/>
            <person name="Berriman M."/>
        </authorList>
    </citation>
    <scope>NUCLEOTIDE SEQUENCE [LARGE SCALE GENOMIC DNA]</scope>
    <source>
        <strain evidence="3">BPK282A1</strain>
    </source>
</reference>
<accession>E9BMV6</accession>
<feature type="non-terminal residue" evidence="2">
    <location>
        <position position="90"/>
    </location>
</feature>
<dbReference type="GeneID" id="13389447"/>
<evidence type="ECO:0000313" key="2">
    <source>
        <dbReference type="EMBL" id="CBZ36584.1"/>
    </source>
</evidence>
<proteinExistence type="predicted"/>
<evidence type="ECO:0000313" key="3">
    <source>
        <dbReference type="Proteomes" id="UP000008980"/>
    </source>
</evidence>
<organism evidence="2 3">
    <name type="scientific">Leishmania donovani</name>
    <dbReference type="NCBI Taxonomy" id="5661"/>
    <lineage>
        <taxon>Eukaryota</taxon>
        <taxon>Discoba</taxon>
        <taxon>Euglenozoa</taxon>
        <taxon>Kinetoplastea</taxon>
        <taxon>Metakinetoplastina</taxon>
        <taxon>Trypanosomatida</taxon>
        <taxon>Trypanosomatidae</taxon>
        <taxon>Leishmaniinae</taxon>
        <taxon>Leishmania</taxon>
    </lineage>
</organism>
<dbReference type="VEuPathDB" id="TriTrypDB:LdBPK_311830.1"/>
<name>E9BMV6_LEIDO</name>
<dbReference type="RefSeq" id="XP_003863273.1">
    <property type="nucleotide sequence ID" value="XM_003863225.1"/>
</dbReference>
<sequence length="90" mass="9461">MSHPTSMRGDGAQRPCRHARSTTKDAHRTQNREVPPSRSQPRRSGCLGVLQAIRDGVIKAVYVIVPPGGILSGAFNMASSSIGAGILGLP</sequence>
<feature type="region of interest" description="Disordered" evidence="1">
    <location>
        <begin position="1"/>
        <end position="45"/>
    </location>
</feature>
<dbReference type="AlphaFoldDB" id="E9BMV6"/>
<gene>
    <name evidence="2" type="ORF">LDBPK_311830</name>
</gene>
<dbReference type="EMBL" id="FR799618">
    <property type="protein sequence ID" value="CBZ36584.1"/>
    <property type="molecule type" value="Genomic_DNA"/>
</dbReference>
<feature type="compositionally biased region" description="Basic and acidic residues" evidence="1">
    <location>
        <begin position="22"/>
        <end position="31"/>
    </location>
</feature>